<dbReference type="InterPro" id="IPR019752">
    <property type="entry name" value="Pyrv/ketoisovalerate_OxRed_cat"/>
</dbReference>
<dbReference type="PANTHER" id="PTHR43366:SF1">
    <property type="entry name" value="PYRUVATE SYNTHASE SUBUNIT PORC"/>
    <property type="match status" value="1"/>
</dbReference>
<dbReference type="InterPro" id="IPR011894">
    <property type="entry name" value="PorC_KorC"/>
</dbReference>
<proteinExistence type="predicted"/>
<dbReference type="PANTHER" id="PTHR43366">
    <property type="entry name" value="PYRUVATE SYNTHASE SUBUNIT PORC"/>
    <property type="match status" value="1"/>
</dbReference>
<dbReference type="GO" id="GO:0016625">
    <property type="term" value="F:oxidoreductase activity, acting on the aldehyde or oxo group of donors, iron-sulfur protein as acceptor"/>
    <property type="evidence" value="ECO:0007669"/>
    <property type="project" value="InterPro"/>
</dbReference>
<dbReference type="AlphaFoldDB" id="A0A9D2PFU8"/>
<reference evidence="3" key="2">
    <citation type="submission" date="2021-04" db="EMBL/GenBank/DDBJ databases">
        <authorList>
            <person name="Gilroy R."/>
        </authorList>
    </citation>
    <scope>NUCLEOTIDE SEQUENCE</scope>
    <source>
        <strain evidence="3">ChiSjej3B21-8574</strain>
    </source>
</reference>
<evidence type="ECO:0000259" key="2">
    <source>
        <dbReference type="Pfam" id="PF01558"/>
    </source>
</evidence>
<feature type="domain" description="Pyruvate/ketoisovalerate oxidoreductase catalytic" evidence="2">
    <location>
        <begin position="13"/>
        <end position="186"/>
    </location>
</feature>
<organism evidence="3 4">
    <name type="scientific">Candidatus Anaerostipes avistercoris</name>
    <dbReference type="NCBI Taxonomy" id="2838462"/>
    <lineage>
        <taxon>Bacteria</taxon>
        <taxon>Bacillati</taxon>
        <taxon>Bacillota</taxon>
        <taxon>Clostridia</taxon>
        <taxon>Lachnospirales</taxon>
        <taxon>Lachnospiraceae</taxon>
        <taxon>Anaerostipes</taxon>
    </lineage>
</organism>
<dbReference type="InterPro" id="IPR002869">
    <property type="entry name" value="Pyrv_flavodox_OxRed_cen"/>
</dbReference>
<gene>
    <name evidence="3" type="ORF">H9754_01675</name>
</gene>
<dbReference type="SUPFAM" id="SSF53323">
    <property type="entry name" value="Pyruvate-ferredoxin oxidoreductase, PFOR, domain III"/>
    <property type="match status" value="1"/>
</dbReference>
<dbReference type="Proteomes" id="UP000823904">
    <property type="component" value="Unassembled WGS sequence"/>
</dbReference>
<comment type="caution">
    <text evidence="3">The sequence shown here is derived from an EMBL/GenBank/DDBJ whole genome shotgun (WGS) entry which is preliminary data.</text>
</comment>
<dbReference type="Gene3D" id="3.40.920.10">
    <property type="entry name" value="Pyruvate-ferredoxin oxidoreductase, PFOR, domain III"/>
    <property type="match status" value="1"/>
</dbReference>
<reference evidence="3" key="1">
    <citation type="journal article" date="2021" name="PeerJ">
        <title>Extensive microbial diversity within the chicken gut microbiome revealed by metagenomics and culture.</title>
        <authorList>
            <person name="Gilroy R."/>
            <person name="Ravi A."/>
            <person name="Getino M."/>
            <person name="Pursley I."/>
            <person name="Horton D.L."/>
            <person name="Alikhan N.F."/>
            <person name="Baker D."/>
            <person name="Gharbi K."/>
            <person name="Hall N."/>
            <person name="Watson M."/>
            <person name="Adriaenssens E.M."/>
            <person name="Foster-Nyarko E."/>
            <person name="Jarju S."/>
            <person name="Secka A."/>
            <person name="Antonio M."/>
            <person name="Oren A."/>
            <person name="Chaudhuri R.R."/>
            <person name="La Ragione R."/>
            <person name="Hildebrand F."/>
            <person name="Pallen M.J."/>
        </authorList>
    </citation>
    <scope>NUCLEOTIDE SEQUENCE</scope>
    <source>
        <strain evidence="3">ChiSjej3B21-8574</strain>
    </source>
</reference>
<evidence type="ECO:0000313" key="4">
    <source>
        <dbReference type="Proteomes" id="UP000823904"/>
    </source>
</evidence>
<dbReference type="Pfam" id="PF01558">
    <property type="entry name" value="POR"/>
    <property type="match status" value="1"/>
</dbReference>
<keyword evidence="1" id="KW-0560">Oxidoreductase</keyword>
<dbReference type="EMBL" id="DWWD01000009">
    <property type="protein sequence ID" value="HJC49286.1"/>
    <property type="molecule type" value="Genomic_DNA"/>
</dbReference>
<sequence>MSNGFEIRWHGRGGQGAKTAALLLADVAFKTGKYVQGFPEYGPERMGAPITAYNRISDQPIRVHSNIYTPDLVVVVDETLLHSVDVTDGLKEDGAVIINSSKEPEQLRSMLNGYQGKVYTVDARKISVEALGRYFPNSPMLAAAVAVGSIMEHDAFISEMRNSYQHKFAKKPEVIDGNMLALQLTYDALKDVV</sequence>
<name>A0A9D2PFU8_9FIRM</name>
<dbReference type="InterPro" id="IPR051626">
    <property type="entry name" value="Oxidoreductase_gamma_subunit"/>
</dbReference>
<evidence type="ECO:0000256" key="1">
    <source>
        <dbReference type="ARBA" id="ARBA00023002"/>
    </source>
</evidence>
<dbReference type="NCBIfam" id="TIGR02175">
    <property type="entry name" value="PorC_KorC"/>
    <property type="match status" value="1"/>
</dbReference>
<evidence type="ECO:0000313" key="3">
    <source>
        <dbReference type="EMBL" id="HJC49286.1"/>
    </source>
</evidence>
<protein>
    <submittedName>
        <fullName evidence="3">2-oxoacid:acceptor oxidoreductase family protein</fullName>
    </submittedName>
</protein>
<accession>A0A9D2PFU8</accession>